<dbReference type="Proteomes" id="UP000197290">
    <property type="component" value="Unassembled WGS sequence"/>
</dbReference>
<dbReference type="Gene3D" id="1.25.40.380">
    <property type="entry name" value="Protein of unknown function DUF1810"/>
    <property type="match status" value="1"/>
</dbReference>
<comment type="caution">
    <text evidence="1">The sequence shown here is derived from an EMBL/GenBank/DDBJ whole genome shotgun (WGS) entry which is preliminary data.</text>
</comment>
<dbReference type="InterPro" id="IPR036287">
    <property type="entry name" value="Rv1873-like_sf"/>
</dbReference>
<dbReference type="SUPFAM" id="SSF140736">
    <property type="entry name" value="Rv1873-like"/>
    <property type="match status" value="1"/>
</dbReference>
<dbReference type="OrthoDB" id="9801870at2"/>
<organism evidence="1 2">
    <name type="scientific">Sphingomonas dokdonensis</name>
    <dbReference type="NCBI Taxonomy" id="344880"/>
    <lineage>
        <taxon>Bacteria</taxon>
        <taxon>Pseudomonadati</taxon>
        <taxon>Pseudomonadota</taxon>
        <taxon>Alphaproteobacteria</taxon>
        <taxon>Sphingomonadales</taxon>
        <taxon>Sphingomonadaceae</taxon>
        <taxon>Sphingomonas</taxon>
    </lineage>
</organism>
<dbReference type="RefSeq" id="WP_088368424.1">
    <property type="nucleotide sequence ID" value="NZ_NBBI01000010.1"/>
</dbReference>
<dbReference type="InterPro" id="IPR014937">
    <property type="entry name" value="DUF1810"/>
</dbReference>
<sequence length="143" mass="15393">MTSPASDPFDLARFVSAQENSHADAVAELRRGRKTSHWMWFVFPQLRALGRSATAQHYGIASLAEAEAYLRHPLLAARLADACDALLAATGSAETILGPVDAMKLRSSMTLFAAATKERDRFDAVLARFYGGQPDAATLALLG</sequence>
<evidence type="ECO:0000313" key="1">
    <source>
        <dbReference type="EMBL" id="OWK27741.1"/>
    </source>
</evidence>
<dbReference type="Pfam" id="PF08837">
    <property type="entry name" value="DUF1810"/>
    <property type="match status" value="1"/>
</dbReference>
<keyword evidence="2" id="KW-1185">Reference proteome</keyword>
<evidence type="ECO:0000313" key="2">
    <source>
        <dbReference type="Proteomes" id="UP000197290"/>
    </source>
</evidence>
<protein>
    <recommendedName>
        <fullName evidence="3">Calpastatin</fullName>
    </recommendedName>
</protein>
<evidence type="ECO:0008006" key="3">
    <source>
        <dbReference type="Google" id="ProtNLM"/>
    </source>
</evidence>
<proteinExistence type="predicted"/>
<accession>A0A245ZDI0</accession>
<dbReference type="AlphaFoldDB" id="A0A245ZDI0"/>
<gene>
    <name evidence="1" type="ORF">SPDO_31050</name>
</gene>
<reference evidence="1 2" key="1">
    <citation type="submission" date="2017-03" db="EMBL/GenBank/DDBJ databases">
        <title>Genome sequence of Sphingomonas dokdonensis DSM 21029.</title>
        <authorList>
            <person name="Poehlein A."/>
            <person name="Wuebbeler J.H."/>
            <person name="Steinbuechel A."/>
            <person name="Daniel R."/>
        </authorList>
    </citation>
    <scope>NUCLEOTIDE SEQUENCE [LARGE SCALE GENOMIC DNA]</scope>
    <source>
        <strain evidence="1 2">DSM 21029</strain>
    </source>
</reference>
<dbReference type="PIRSF" id="PIRSF008546">
    <property type="entry name" value="UCP008546"/>
    <property type="match status" value="1"/>
</dbReference>
<name>A0A245ZDI0_9SPHN</name>
<dbReference type="EMBL" id="NBBI01000010">
    <property type="protein sequence ID" value="OWK27741.1"/>
    <property type="molecule type" value="Genomic_DNA"/>
</dbReference>